<evidence type="ECO:0000313" key="10">
    <source>
        <dbReference type="RefSeq" id="XP_037892453.1"/>
    </source>
</evidence>
<dbReference type="RefSeq" id="XP_037892430.1">
    <property type="nucleotide sequence ID" value="XM_038036502.1"/>
</dbReference>
<evidence type="ECO:0000313" key="6">
    <source>
        <dbReference type="Proteomes" id="UP000092443"/>
    </source>
</evidence>
<evidence type="ECO:0000256" key="3">
    <source>
        <dbReference type="PROSITE-ProRule" id="PRU00175"/>
    </source>
</evidence>
<dbReference type="RefSeq" id="XP_037892445.1">
    <property type="nucleotide sequence ID" value="XM_038036517.1"/>
</dbReference>
<evidence type="ECO:0000313" key="9">
    <source>
        <dbReference type="RefSeq" id="XP_037892445.1"/>
    </source>
</evidence>
<evidence type="ECO:0000256" key="1">
    <source>
        <dbReference type="ARBA" id="ARBA00022771"/>
    </source>
</evidence>
<keyword evidence="4" id="KW-0175">Coiled coil</keyword>
<dbReference type="AlphaFoldDB" id="A0A9C6DUC4"/>
<keyword evidence="2" id="KW-0862">Zinc</keyword>
<evidence type="ECO:0000256" key="2">
    <source>
        <dbReference type="ARBA" id="ARBA00022833"/>
    </source>
</evidence>
<name>A0A9C6DUC4_9MUSC</name>
<dbReference type="SMART" id="SM00184">
    <property type="entry name" value="RING"/>
    <property type="match status" value="1"/>
</dbReference>
<dbReference type="RefSeq" id="XP_037892438.1">
    <property type="nucleotide sequence ID" value="XM_038036510.1"/>
</dbReference>
<protein>
    <submittedName>
        <fullName evidence="7 8">Uncharacterized protein LOC119639218</fullName>
    </submittedName>
</protein>
<dbReference type="InterPro" id="IPR001841">
    <property type="entry name" value="Znf_RING"/>
</dbReference>
<proteinExistence type="predicted"/>
<sequence length="419" mass="48236">MPLAPAIFCPKCAKNFAKDDEVRSTRCGHVFHSDCVRDLRTRSTKCPICQIDCQNIQILFLEFDDNETDVIKELQTKIKTSKDNFVSLQEQYTIAKSEIDQLNDKISANRNYKKNLLSLQNQYEEAVKINKESNQENKRLFERAEAKQNEISSLKNIIKGVGAAATCPDLSMKHKAKTLERKLELITNELLKEISNSTQLSIDNMKLQCLIDQCGATKVEQSKKPIDNAAKQKEKQKENVIKNPKEKLISKYLRSALIRYFPSKYVRHPLKYVVLGLASAMKFELSADDISFVRLYENHDVNQRLPKKVTLQVQFKNENIKNIFLQNKSTLVNHPKYGSIFISEYIDDDTNSLLNYAKEKLEGWGSFKICYYKSKVIITAGDKGSPHMCLENKAQVDELLRSKTERVENFKSSTNMLRR</sequence>
<dbReference type="Pfam" id="PF13639">
    <property type="entry name" value="zf-RING_2"/>
    <property type="match status" value="1"/>
</dbReference>
<keyword evidence="1 3" id="KW-0479">Metal-binding</keyword>
<organism evidence="6 7">
    <name type="scientific">Glossina fuscipes</name>
    <dbReference type="NCBI Taxonomy" id="7396"/>
    <lineage>
        <taxon>Eukaryota</taxon>
        <taxon>Metazoa</taxon>
        <taxon>Ecdysozoa</taxon>
        <taxon>Arthropoda</taxon>
        <taxon>Hexapoda</taxon>
        <taxon>Insecta</taxon>
        <taxon>Pterygota</taxon>
        <taxon>Neoptera</taxon>
        <taxon>Endopterygota</taxon>
        <taxon>Diptera</taxon>
        <taxon>Brachycera</taxon>
        <taxon>Muscomorpha</taxon>
        <taxon>Hippoboscoidea</taxon>
        <taxon>Glossinidae</taxon>
        <taxon>Glossina</taxon>
    </lineage>
</organism>
<evidence type="ECO:0000259" key="5">
    <source>
        <dbReference type="PROSITE" id="PS50089"/>
    </source>
</evidence>
<dbReference type="KEGG" id="gfs:119639218"/>
<evidence type="ECO:0000256" key="4">
    <source>
        <dbReference type="SAM" id="Coils"/>
    </source>
</evidence>
<dbReference type="Gene3D" id="3.30.40.10">
    <property type="entry name" value="Zinc/RING finger domain, C3HC4 (zinc finger)"/>
    <property type="match status" value="1"/>
</dbReference>
<dbReference type="GeneID" id="119639218"/>
<reference evidence="7 8" key="1">
    <citation type="submission" date="2025-04" db="UniProtKB">
        <authorList>
            <consortium name="RefSeq"/>
        </authorList>
    </citation>
    <scope>IDENTIFICATION</scope>
    <source>
        <tissue evidence="7 8">Whole body pupa</tissue>
    </source>
</reference>
<evidence type="ECO:0000313" key="8">
    <source>
        <dbReference type="RefSeq" id="XP_037892438.1"/>
    </source>
</evidence>
<gene>
    <name evidence="7 8 9 10" type="primary">LOC119639218</name>
</gene>
<feature type="coiled-coil region" evidence="4">
    <location>
        <begin position="71"/>
        <end position="196"/>
    </location>
</feature>
<dbReference type="PROSITE" id="PS50089">
    <property type="entry name" value="ZF_RING_2"/>
    <property type="match status" value="1"/>
</dbReference>
<accession>A0A9C6DUC4</accession>
<feature type="domain" description="RING-type" evidence="5">
    <location>
        <begin position="9"/>
        <end position="50"/>
    </location>
</feature>
<dbReference type="RefSeq" id="XP_037892453.1">
    <property type="nucleotide sequence ID" value="XM_038036525.1"/>
</dbReference>
<keyword evidence="1 3" id="KW-0863">Zinc-finger</keyword>
<dbReference type="Proteomes" id="UP000092443">
    <property type="component" value="Unplaced"/>
</dbReference>
<dbReference type="InterPro" id="IPR013083">
    <property type="entry name" value="Znf_RING/FYVE/PHD"/>
</dbReference>
<evidence type="ECO:0000313" key="7">
    <source>
        <dbReference type="RefSeq" id="XP_037892430.1"/>
    </source>
</evidence>
<dbReference type="SUPFAM" id="SSF57850">
    <property type="entry name" value="RING/U-box"/>
    <property type="match status" value="1"/>
</dbReference>
<keyword evidence="6" id="KW-1185">Reference proteome</keyword>
<dbReference type="GO" id="GO:0008270">
    <property type="term" value="F:zinc ion binding"/>
    <property type="evidence" value="ECO:0007669"/>
    <property type="project" value="UniProtKB-KW"/>
</dbReference>